<evidence type="ECO:0000313" key="2">
    <source>
        <dbReference type="Proteomes" id="UP000003330"/>
    </source>
</evidence>
<dbReference type="SUPFAM" id="SSF53254">
    <property type="entry name" value="Phosphoglycerate mutase-like"/>
    <property type="match status" value="1"/>
</dbReference>
<dbReference type="EMBL" id="AEUX02000005">
    <property type="protein sequence ID" value="EHI70273.1"/>
    <property type="molecule type" value="Genomic_DNA"/>
</dbReference>
<accession>G5K274</accession>
<evidence type="ECO:0000313" key="1">
    <source>
        <dbReference type="EMBL" id="EHI70273.1"/>
    </source>
</evidence>
<dbReference type="STRING" id="764299.STRIC_2482"/>
<keyword evidence="2" id="KW-1185">Reference proteome</keyword>
<proteinExistence type="predicted"/>
<dbReference type="Pfam" id="PF00300">
    <property type="entry name" value="His_Phos_1"/>
    <property type="match status" value="1"/>
</dbReference>
<dbReference type="AlphaFoldDB" id="G5K274"/>
<comment type="caution">
    <text evidence="1">The sequence shown here is derived from an EMBL/GenBank/DDBJ whole genome shotgun (WGS) entry which is preliminary data.</text>
</comment>
<protein>
    <recommendedName>
        <fullName evidence="3">Phosphoglycerate mutase domain protein</fullName>
    </recommendedName>
</protein>
<dbReference type="InterPro" id="IPR029033">
    <property type="entry name" value="His_PPase_superfam"/>
</dbReference>
<dbReference type="Gene3D" id="3.40.50.1240">
    <property type="entry name" value="Phosphoglycerate mutase-like"/>
    <property type="match status" value="1"/>
</dbReference>
<dbReference type="Proteomes" id="UP000003330">
    <property type="component" value="Unassembled WGS sequence"/>
</dbReference>
<organism evidence="1 2">
    <name type="scientific">Streptococcus ictaluri 707-05</name>
    <dbReference type="NCBI Taxonomy" id="764299"/>
    <lineage>
        <taxon>Bacteria</taxon>
        <taxon>Bacillati</taxon>
        <taxon>Bacillota</taxon>
        <taxon>Bacilli</taxon>
        <taxon>Lactobacillales</taxon>
        <taxon>Streptococcaceae</taxon>
        <taxon>Streptococcus</taxon>
    </lineage>
</organism>
<sequence>MKLYFVRHGKTLWNVEGRFQVVATHHYLKNQKRNLKH</sequence>
<name>G5K274_9STRE</name>
<evidence type="ECO:0008006" key="3">
    <source>
        <dbReference type="Google" id="ProtNLM"/>
    </source>
</evidence>
<gene>
    <name evidence="1" type="ORF">STRIC_2482</name>
</gene>
<dbReference type="InterPro" id="IPR013078">
    <property type="entry name" value="His_Pase_superF_clade-1"/>
</dbReference>
<reference evidence="1 2" key="1">
    <citation type="journal article" date="2014" name="Int. J. Syst. Evol. Microbiol.">
        <title>Phylogenomics and the dynamic genome evolution of the genus Streptococcus.</title>
        <authorList>
            <consortium name="The Broad Institute Genome Sequencing Platform"/>
            <person name="Richards V.P."/>
            <person name="Palmer S.R."/>
            <person name="Pavinski Bitar P.D."/>
            <person name="Qin X."/>
            <person name="Weinstock G.M."/>
            <person name="Highlander S.K."/>
            <person name="Town C.D."/>
            <person name="Burne R.A."/>
            <person name="Stanhope M.J."/>
        </authorList>
    </citation>
    <scope>NUCLEOTIDE SEQUENCE [LARGE SCALE GENOMIC DNA]</scope>
    <source>
        <strain evidence="1 2">707-05</strain>
    </source>
</reference>